<gene>
    <name evidence="3" type="ORF">T190607A01A_40318</name>
</gene>
<feature type="region of interest" description="Disordered" evidence="1">
    <location>
        <begin position="218"/>
        <end position="280"/>
    </location>
</feature>
<dbReference type="Proteomes" id="UP001497416">
    <property type="component" value="Unassembled WGS sequence"/>
</dbReference>
<feature type="signal peptide" evidence="2">
    <location>
        <begin position="1"/>
        <end position="31"/>
    </location>
</feature>
<sequence length="448" mass="50551">MVNLKFKTKAKRFTTLVIITLLSLCSFQSIAQGGGTQVKSTTVSGTHSIENGSFNYTATVIYQLHDAGYGDDPSAIRLGVKNFKITRLNLRMNGADEVIRKKSFPMTLSDVNVDIDGNLTLRRGNNRYSLNVSKTGITAKNNFNAFNSYDFGKSNNTQIQKIFGEDVSYNDLDFILNNVNLRVKTSYFSFISNIKSEIRNNERRKQKEKEDKIREEEIAKRKKEEAQKVEESNSYYSQSSSNSQAKKEAQLREQKRQQELDRKRREEQKKIDDYNRFRRQQEAELKRKQTENKAIADAATGLAGMIAGGASDGIFSGINLGLTSRTYDTGESGVFSDGKVDILSYELGISIERGGFTMGYVDSGEGGFLVGLDYDILQLDEIRYDRYSVRVNLSGEFGFGDETFYGAFLNVRIFEILYVGYGLGQVEVDETDFSGSYDGFRIGVHFNF</sequence>
<keyword evidence="4" id="KW-1185">Reference proteome</keyword>
<comment type="caution">
    <text evidence="3">The sequence shown here is derived from an EMBL/GenBank/DDBJ whole genome shotgun (WGS) entry which is preliminary data.</text>
</comment>
<dbReference type="RefSeq" id="WP_348713248.1">
    <property type="nucleotide sequence ID" value="NZ_CAXIXY010000006.1"/>
</dbReference>
<name>A0ABM9P4Y5_9FLAO</name>
<organism evidence="3 4">
    <name type="scientific">Tenacibaculum platacis</name>
    <dbReference type="NCBI Taxonomy" id="3137852"/>
    <lineage>
        <taxon>Bacteria</taxon>
        <taxon>Pseudomonadati</taxon>
        <taxon>Bacteroidota</taxon>
        <taxon>Flavobacteriia</taxon>
        <taxon>Flavobacteriales</taxon>
        <taxon>Flavobacteriaceae</taxon>
        <taxon>Tenacibaculum</taxon>
    </lineage>
</organism>
<evidence type="ECO:0000256" key="2">
    <source>
        <dbReference type="SAM" id="SignalP"/>
    </source>
</evidence>
<evidence type="ECO:0000256" key="1">
    <source>
        <dbReference type="SAM" id="MobiDB-lite"/>
    </source>
</evidence>
<protein>
    <submittedName>
        <fullName evidence="3">Uncharacterized protein</fullName>
    </submittedName>
</protein>
<accession>A0ABM9P4Y5</accession>
<keyword evidence="2" id="KW-0732">Signal</keyword>
<dbReference type="EMBL" id="CAXIXY010000006">
    <property type="protein sequence ID" value="CAL2091950.1"/>
    <property type="molecule type" value="Genomic_DNA"/>
</dbReference>
<feature type="compositionally biased region" description="Low complexity" evidence="1">
    <location>
        <begin position="232"/>
        <end position="244"/>
    </location>
</feature>
<evidence type="ECO:0000313" key="4">
    <source>
        <dbReference type="Proteomes" id="UP001497416"/>
    </source>
</evidence>
<feature type="chain" id="PRO_5047242341" evidence="2">
    <location>
        <begin position="32"/>
        <end position="448"/>
    </location>
</feature>
<evidence type="ECO:0000313" key="3">
    <source>
        <dbReference type="EMBL" id="CAL2091950.1"/>
    </source>
</evidence>
<proteinExistence type="predicted"/>
<reference evidence="3 4" key="1">
    <citation type="submission" date="2024-05" db="EMBL/GenBank/DDBJ databases">
        <authorList>
            <person name="Duchaud E."/>
        </authorList>
    </citation>
    <scope>NUCLEOTIDE SEQUENCE [LARGE SCALE GENOMIC DNA]</scope>
    <source>
        <strain evidence="3">Ena-SAMPLE-TAB-13-05-2024-13:56:06:370-140302</strain>
    </source>
</reference>
<feature type="compositionally biased region" description="Basic and acidic residues" evidence="1">
    <location>
        <begin position="245"/>
        <end position="280"/>
    </location>
</feature>
<feature type="compositionally biased region" description="Basic and acidic residues" evidence="1">
    <location>
        <begin position="218"/>
        <end position="231"/>
    </location>
</feature>